<proteinExistence type="predicted"/>
<dbReference type="EMBL" id="LR862144">
    <property type="protein sequence ID" value="CAD1824392.1"/>
    <property type="molecule type" value="Genomic_DNA"/>
</dbReference>
<evidence type="ECO:0000313" key="1">
    <source>
        <dbReference type="EMBL" id="CAD1824392.1"/>
    </source>
</evidence>
<reference evidence="1" key="1">
    <citation type="submission" date="2020-07" db="EMBL/GenBank/DDBJ databases">
        <authorList>
            <person name="Lin J."/>
        </authorList>
    </citation>
    <scope>NUCLEOTIDE SEQUENCE</scope>
</reference>
<sequence>MLSQDDPSKFLDIIFNKVEITLDLLIFENQIPFFVIEELFKELESKKPLHEYALELFETIHPRSAQRSKDQNSPPEFLHLLDLFHWSRVPPNKYSLPQQLDSIYSGRDTPNAMELRESAIVFEKKTSGSSLDITFQGRRRFTPIIRVLDIPELHIHGYSSFIFHNLIAFEIQSSRRSRCTMAFSALMRNLLQREEDVKLLRQRGIFGQLVHYRHRTH</sequence>
<gene>
    <name evidence="1" type="ORF">CB5_LOCUS7603</name>
</gene>
<dbReference type="PANTHER" id="PTHR31170:SF25">
    <property type="entry name" value="BNAA09G04570D PROTEIN"/>
    <property type="match status" value="1"/>
</dbReference>
<dbReference type="AlphaFoldDB" id="A0A6V7P0K6"/>
<protein>
    <submittedName>
        <fullName evidence="1">Uncharacterized protein</fullName>
    </submittedName>
</protein>
<dbReference type="PANTHER" id="PTHR31170">
    <property type="entry name" value="BNAC04G53230D PROTEIN"/>
    <property type="match status" value="1"/>
</dbReference>
<accession>A0A6V7P0K6</accession>
<dbReference type="Pfam" id="PF03140">
    <property type="entry name" value="DUF247"/>
    <property type="match status" value="1"/>
</dbReference>
<organism evidence="1">
    <name type="scientific">Ananas comosus var. bracteatus</name>
    <name type="common">red pineapple</name>
    <dbReference type="NCBI Taxonomy" id="296719"/>
    <lineage>
        <taxon>Eukaryota</taxon>
        <taxon>Viridiplantae</taxon>
        <taxon>Streptophyta</taxon>
        <taxon>Embryophyta</taxon>
        <taxon>Tracheophyta</taxon>
        <taxon>Spermatophyta</taxon>
        <taxon>Magnoliopsida</taxon>
        <taxon>Liliopsida</taxon>
        <taxon>Poales</taxon>
        <taxon>Bromeliaceae</taxon>
        <taxon>Bromelioideae</taxon>
        <taxon>Ananas</taxon>
    </lineage>
</organism>
<name>A0A6V7P0K6_ANACO</name>
<dbReference type="InterPro" id="IPR004158">
    <property type="entry name" value="DUF247_pln"/>
</dbReference>